<dbReference type="OrthoDB" id="3553083at2759"/>
<sequence>MCIGRIDQYHCGCFTGPKIFRCEAAQKEENCDGIGPLITANILSFCEDCNERRKNNTIELKRIIDDSREIADVKAAIDEIDINTPIGKCDCDLDGMMGNGEEAGGQAAGMSGALGGDKVRDLSATDGLQKEVDENTGAEGNVNKVAHDDRFQPTCSSKLRKLAAKVFCGCFKKT</sequence>
<proteinExistence type="predicted"/>
<comment type="caution">
    <text evidence="1">The sequence shown here is derived from an EMBL/GenBank/DDBJ whole genome shotgun (WGS) entry which is preliminary data.</text>
</comment>
<reference evidence="1" key="1">
    <citation type="submission" date="2021-02" db="EMBL/GenBank/DDBJ databases">
        <title>Genome sequence Cadophora malorum strain M34.</title>
        <authorList>
            <person name="Stefanovic E."/>
            <person name="Vu D."/>
            <person name="Scully C."/>
            <person name="Dijksterhuis J."/>
            <person name="Roader J."/>
            <person name="Houbraken J."/>
        </authorList>
    </citation>
    <scope>NUCLEOTIDE SEQUENCE</scope>
    <source>
        <strain evidence="1">M34</strain>
    </source>
</reference>
<evidence type="ECO:0000313" key="1">
    <source>
        <dbReference type="EMBL" id="KAG4425129.1"/>
    </source>
</evidence>
<accession>A0A8H7WHR6</accession>
<organism evidence="1 2">
    <name type="scientific">Cadophora malorum</name>
    <dbReference type="NCBI Taxonomy" id="108018"/>
    <lineage>
        <taxon>Eukaryota</taxon>
        <taxon>Fungi</taxon>
        <taxon>Dikarya</taxon>
        <taxon>Ascomycota</taxon>
        <taxon>Pezizomycotina</taxon>
        <taxon>Leotiomycetes</taxon>
        <taxon>Helotiales</taxon>
        <taxon>Ploettnerulaceae</taxon>
        <taxon>Cadophora</taxon>
    </lineage>
</organism>
<gene>
    <name evidence="1" type="ORF">IFR04_001696</name>
</gene>
<evidence type="ECO:0000313" key="2">
    <source>
        <dbReference type="Proteomes" id="UP000664132"/>
    </source>
</evidence>
<dbReference type="EMBL" id="JAFJYH010000013">
    <property type="protein sequence ID" value="KAG4425129.1"/>
    <property type="molecule type" value="Genomic_DNA"/>
</dbReference>
<keyword evidence="2" id="KW-1185">Reference proteome</keyword>
<dbReference type="AlphaFoldDB" id="A0A8H7WHR6"/>
<protein>
    <submittedName>
        <fullName evidence="1">Uncharacterized protein</fullName>
    </submittedName>
</protein>
<name>A0A8H7WHR6_9HELO</name>
<dbReference type="Proteomes" id="UP000664132">
    <property type="component" value="Unassembled WGS sequence"/>
</dbReference>